<keyword evidence="9" id="KW-1185">Reference proteome</keyword>
<sequence>MEEKEKSTRRPSTSRSTAGPDIDILNQDNPIHPPLVEDPHHDSQAEHGEDGELADVAAASTAIQVTVDTTDTSRNLAQKHSHFRDHPIQFLREIQMMYSGTGWRAYDNPIGQPVYYTGFTDDMKKAILGSKLVEGKIQTLASEAVDDESQQGFLATEKKERRRKEIVLQLREVADKTVDGMICKMESKSFIRTAYWLASQVLSRTYHQGIHVSMDEVVTLTKYARRAAEERQSMVFLPCHRSHIDYVSLQVICYRLGIALPAVIAGDNLNFPVVGQFLQNAGAFYIRRSMGDDKLYPTMVQGYVDTLLRRGYNMECFIEGARSRTGKLLPPKFGILNFILSSILSGRVKDCLIVPVSTQYDKVIESESYINELLGVPKKKENLYDFINSSSVLSLKMGRVDVRFHEPWSLRNFIVRQVERTSSIPAPISVPDSKGEMPEIVLTHDQRVRLLRSLGYKVLSDINACSVVMPTALIGTVLLTLRGRGVGKTELIRRIEWLKCRIMAKGAKVAHFGGAGTEVVVERGLEVIGDLVGRLDNLAEETYYAVDRFQLSFYRNMVIHLFILEAIVCAAMYTKVKQGGGPANQRINGQQLYDHVSFLSRLFRNEFVFPTEGLKSNLSKTLQELEADDVINAVYSTDPAHEVEFVEISPRERERGRENYDFYCFMIWPFIEGVWLAGVAVVGITPPEGKDGPDDGWIDSKRMLDVSQLLGKTLYHQGDLSYFEAVNSQSLKNAFTRFASDHILETKGGKTRIHPDWRPKIGPDGNIIMEGKLWELVEKISVTRREGKNRRDNQTVGTRVLSLAQKVGLELFEQEEIDANSDNKKRKKPKKGWFRAML</sequence>
<comment type="caution">
    <text evidence="8">The sequence shown here is derived from an EMBL/GenBank/DDBJ whole genome shotgun (WGS) entry which is preliminary data.</text>
</comment>
<dbReference type="SMART" id="SM00563">
    <property type="entry name" value="PlsC"/>
    <property type="match status" value="1"/>
</dbReference>
<feature type="region of interest" description="Disordered" evidence="6">
    <location>
        <begin position="1"/>
        <end position="49"/>
    </location>
</feature>
<feature type="compositionally biased region" description="Basic and acidic residues" evidence="6">
    <location>
        <begin position="35"/>
        <end position="49"/>
    </location>
</feature>
<dbReference type="Proteomes" id="UP001221413">
    <property type="component" value="Unassembled WGS sequence"/>
</dbReference>
<feature type="region of interest" description="Disordered" evidence="6">
    <location>
        <begin position="818"/>
        <end position="838"/>
    </location>
</feature>
<evidence type="ECO:0000313" key="9">
    <source>
        <dbReference type="Proteomes" id="UP001221413"/>
    </source>
</evidence>
<comment type="subcellular location">
    <subcellularLocation>
        <location evidence="1">Endomembrane system</location>
        <topology evidence="1">Peripheral membrane protein</topology>
    </subcellularLocation>
</comment>
<dbReference type="PANTHER" id="PTHR12563">
    <property type="entry name" value="GLYCEROL-3-PHOSPHATE ACYLTRANSFERASE"/>
    <property type="match status" value="1"/>
</dbReference>
<proteinExistence type="inferred from homology"/>
<dbReference type="GO" id="GO:0019432">
    <property type="term" value="P:triglyceride biosynthetic process"/>
    <property type="evidence" value="ECO:0007669"/>
    <property type="project" value="TreeGrafter"/>
</dbReference>
<reference evidence="8" key="1">
    <citation type="submission" date="2023-01" db="EMBL/GenBank/DDBJ databases">
        <title>The chitinases involved in constricting ring structure development in the nematode-trapping fungus Drechslerella dactyloides.</title>
        <authorList>
            <person name="Wang R."/>
            <person name="Zhang L."/>
            <person name="Tang P."/>
            <person name="Li S."/>
            <person name="Liang L."/>
        </authorList>
    </citation>
    <scope>NUCLEOTIDE SEQUENCE</scope>
    <source>
        <strain evidence="8">YMF1.00031</strain>
    </source>
</reference>
<dbReference type="Pfam" id="PF01553">
    <property type="entry name" value="Acyltransferase"/>
    <property type="match status" value="1"/>
</dbReference>
<dbReference type="InterPro" id="IPR002123">
    <property type="entry name" value="Plipid/glycerol_acylTrfase"/>
</dbReference>
<keyword evidence="5" id="KW-0012">Acyltransferase</keyword>
<evidence type="ECO:0000256" key="4">
    <source>
        <dbReference type="ARBA" id="ARBA00023136"/>
    </source>
</evidence>
<name>A0AAD6IQU4_DREDA</name>
<comment type="similarity">
    <text evidence="2">Belongs to the GPAT/DAPAT family.</text>
</comment>
<evidence type="ECO:0000256" key="2">
    <source>
        <dbReference type="ARBA" id="ARBA00007937"/>
    </source>
</evidence>
<evidence type="ECO:0000259" key="7">
    <source>
        <dbReference type="SMART" id="SM00563"/>
    </source>
</evidence>
<dbReference type="AlphaFoldDB" id="A0AAD6IQU4"/>
<evidence type="ECO:0000256" key="5">
    <source>
        <dbReference type="ARBA" id="ARBA00023315"/>
    </source>
</evidence>
<dbReference type="Pfam" id="PF19277">
    <property type="entry name" value="GPAT_C"/>
    <property type="match status" value="1"/>
</dbReference>
<dbReference type="GO" id="GO:0008654">
    <property type="term" value="P:phospholipid biosynthetic process"/>
    <property type="evidence" value="ECO:0007669"/>
    <property type="project" value="TreeGrafter"/>
</dbReference>
<keyword evidence="4" id="KW-0472">Membrane</keyword>
<feature type="domain" description="Phospholipid/glycerol acyltransferase" evidence="7">
    <location>
        <begin position="234"/>
        <end position="361"/>
    </location>
</feature>
<dbReference type="GO" id="GO:0006631">
    <property type="term" value="P:fatty acid metabolic process"/>
    <property type="evidence" value="ECO:0007669"/>
    <property type="project" value="TreeGrafter"/>
</dbReference>
<dbReference type="EMBL" id="JAQGDS010000012">
    <property type="protein sequence ID" value="KAJ6256878.1"/>
    <property type="molecule type" value="Genomic_DNA"/>
</dbReference>
<accession>A0AAD6IQU4</accession>
<dbReference type="InterPro" id="IPR045520">
    <property type="entry name" value="GPAT/DHAPAT_C"/>
</dbReference>
<dbReference type="GO" id="GO:0004366">
    <property type="term" value="F:glycerol-3-phosphate O-acyltransferase activity"/>
    <property type="evidence" value="ECO:0007669"/>
    <property type="project" value="TreeGrafter"/>
</dbReference>
<evidence type="ECO:0000256" key="1">
    <source>
        <dbReference type="ARBA" id="ARBA00004184"/>
    </source>
</evidence>
<dbReference type="InterPro" id="IPR022284">
    <property type="entry name" value="GPAT/DHAPAT"/>
</dbReference>
<dbReference type="CDD" id="cd07993">
    <property type="entry name" value="LPLAT_DHAPAT-like"/>
    <property type="match status" value="1"/>
</dbReference>
<feature type="compositionally biased region" description="Basic residues" evidence="6">
    <location>
        <begin position="824"/>
        <end position="838"/>
    </location>
</feature>
<evidence type="ECO:0000256" key="6">
    <source>
        <dbReference type="SAM" id="MobiDB-lite"/>
    </source>
</evidence>
<dbReference type="GO" id="GO:0012505">
    <property type="term" value="C:endomembrane system"/>
    <property type="evidence" value="ECO:0007669"/>
    <property type="project" value="UniProtKB-SubCell"/>
</dbReference>
<dbReference type="PANTHER" id="PTHR12563:SF17">
    <property type="entry name" value="DIHYDROXYACETONE PHOSPHATE ACYLTRANSFERASE"/>
    <property type="match status" value="1"/>
</dbReference>
<dbReference type="InterPro" id="IPR041728">
    <property type="entry name" value="GPAT/DHAPAT_LPLAT"/>
</dbReference>
<protein>
    <recommendedName>
        <fullName evidence="7">Phospholipid/glycerol acyltransferase domain-containing protein</fullName>
    </recommendedName>
</protein>
<gene>
    <name evidence="8" type="ORF">Dda_8748</name>
</gene>
<keyword evidence="3" id="KW-0808">Transferase</keyword>
<organism evidence="8 9">
    <name type="scientific">Drechslerella dactyloides</name>
    <name type="common">Nematode-trapping fungus</name>
    <name type="synonym">Arthrobotrys dactyloides</name>
    <dbReference type="NCBI Taxonomy" id="74499"/>
    <lineage>
        <taxon>Eukaryota</taxon>
        <taxon>Fungi</taxon>
        <taxon>Dikarya</taxon>
        <taxon>Ascomycota</taxon>
        <taxon>Pezizomycotina</taxon>
        <taxon>Orbiliomycetes</taxon>
        <taxon>Orbiliales</taxon>
        <taxon>Orbiliaceae</taxon>
        <taxon>Drechslerella</taxon>
    </lineage>
</organism>
<dbReference type="GO" id="GO:0006072">
    <property type="term" value="P:glycerol-3-phosphate metabolic process"/>
    <property type="evidence" value="ECO:0007669"/>
    <property type="project" value="TreeGrafter"/>
</dbReference>
<dbReference type="GO" id="GO:0031966">
    <property type="term" value="C:mitochondrial membrane"/>
    <property type="evidence" value="ECO:0007669"/>
    <property type="project" value="TreeGrafter"/>
</dbReference>
<dbReference type="SUPFAM" id="SSF69593">
    <property type="entry name" value="Glycerol-3-phosphate (1)-acyltransferase"/>
    <property type="match status" value="1"/>
</dbReference>
<evidence type="ECO:0000313" key="8">
    <source>
        <dbReference type="EMBL" id="KAJ6256878.1"/>
    </source>
</evidence>
<evidence type="ECO:0000256" key="3">
    <source>
        <dbReference type="ARBA" id="ARBA00022679"/>
    </source>
</evidence>